<evidence type="ECO:0000313" key="3">
    <source>
        <dbReference type="EMBL" id="AFL98999.1"/>
    </source>
</evidence>
<dbReference type="InterPro" id="IPR007560">
    <property type="entry name" value="Restrct_endonuc_IV_Mrr"/>
</dbReference>
<proteinExistence type="predicted"/>
<dbReference type="Proteomes" id="UP000006053">
    <property type="component" value="Chromosome"/>
</dbReference>
<gene>
    <name evidence="3" type="ordered locus">Desde_0541</name>
</gene>
<name>I4A4W5_DESDJ</name>
<evidence type="ECO:0000259" key="2">
    <source>
        <dbReference type="Pfam" id="PF18062"/>
    </source>
</evidence>
<reference evidence="4" key="1">
    <citation type="submission" date="2012-06" db="EMBL/GenBank/DDBJ databases">
        <title>Complete sequence of Desulfitobacterium dehalogenans ATCC 51507.</title>
        <authorList>
            <person name="Lucas S."/>
            <person name="Han J."/>
            <person name="Lapidus A."/>
            <person name="Cheng J.-F."/>
            <person name="Goodwin L."/>
            <person name="Pitluck S."/>
            <person name="Peters L."/>
            <person name="Ovchinnikova G."/>
            <person name="Teshima H."/>
            <person name="Detter J.C."/>
            <person name="Han C."/>
            <person name="Tapia R."/>
            <person name="Land M."/>
            <person name="Hauser L."/>
            <person name="Kyrpides N."/>
            <person name="Ivanova N."/>
            <person name="Pagani I."/>
            <person name="Kruse T."/>
            <person name="de Vos W.M."/>
            <person name="Smidt H."/>
            <person name="Woyke T."/>
        </authorList>
    </citation>
    <scope>NUCLEOTIDE SEQUENCE [LARGE SCALE GENOMIC DNA]</scope>
    <source>
        <strain evidence="4">ATCC 51507 / DSM 9161 / JW/IU-DC1</strain>
    </source>
</reference>
<dbReference type="KEGG" id="ddh:Desde_0541"/>
<protein>
    <recommendedName>
        <fullName evidence="5">Restriction endonuclease</fullName>
    </recommendedName>
</protein>
<dbReference type="InterPro" id="IPR011856">
    <property type="entry name" value="tRNA_endonuc-like_dom_sf"/>
</dbReference>
<dbReference type="Pfam" id="PF18062">
    <property type="entry name" value="RE_AspBHI_N"/>
    <property type="match status" value="1"/>
</dbReference>
<feature type="domain" description="Restriction endonuclease AspBHI N-terminal" evidence="2">
    <location>
        <begin position="71"/>
        <end position="228"/>
    </location>
</feature>
<dbReference type="HOGENOM" id="CLU_052322_0_0_9"/>
<feature type="domain" description="Restriction endonuclease type IV Mrr" evidence="1">
    <location>
        <begin position="283"/>
        <end position="392"/>
    </location>
</feature>
<evidence type="ECO:0000313" key="4">
    <source>
        <dbReference type="Proteomes" id="UP000006053"/>
    </source>
</evidence>
<dbReference type="AlphaFoldDB" id="I4A4W5"/>
<keyword evidence="4" id="KW-1185">Reference proteome</keyword>
<organism evidence="3 4">
    <name type="scientific">Desulfitobacterium dehalogenans (strain ATCC 51507 / DSM 9161 / JW/IU-DC1)</name>
    <dbReference type="NCBI Taxonomy" id="756499"/>
    <lineage>
        <taxon>Bacteria</taxon>
        <taxon>Bacillati</taxon>
        <taxon>Bacillota</taxon>
        <taxon>Clostridia</taxon>
        <taxon>Eubacteriales</taxon>
        <taxon>Desulfitobacteriaceae</taxon>
        <taxon>Desulfitobacterium</taxon>
    </lineage>
</organism>
<dbReference type="EMBL" id="CP003348">
    <property type="protein sequence ID" value="AFL98999.1"/>
    <property type="molecule type" value="Genomic_DNA"/>
</dbReference>
<dbReference type="OrthoDB" id="3010308at2"/>
<dbReference type="eggNOG" id="COG1715">
    <property type="taxonomic scope" value="Bacteria"/>
</dbReference>
<dbReference type="Gene3D" id="3.40.1350.10">
    <property type="match status" value="1"/>
</dbReference>
<dbReference type="RefSeq" id="WP_014792493.1">
    <property type="nucleotide sequence ID" value="NC_018017.1"/>
</dbReference>
<reference evidence="3 4" key="2">
    <citation type="journal article" date="2015" name="J. Bacteriol.">
        <title>Genomic, proteomic, and biochemical analysis of the organohalide respiratory pathway in Desulfitobacterium dehalogenans.</title>
        <authorList>
            <person name="Kruse T."/>
            <person name="van de Pas B.A."/>
            <person name="Atteia A."/>
            <person name="Krab K."/>
            <person name="Hagen W.R."/>
            <person name="Goodwin L."/>
            <person name="Chain P."/>
            <person name="Boeren S."/>
            <person name="Maphosa F."/>
            <person name="Schraa G."/>
            <person name="de Vos W.M."/>
            <person name="van der Oost J."/>
            <person name="Smidt H."/>
            <person name="Stams A.J."/>
        </authorList>
    </citation>
    <scope>NUCLEOTIDE SEQUENCE [LARGE SCALE GENOMIC DNA]</scope>
    <source>
        <strain evidence="4">ATCC 51507 / DSM 9161 / JW/IU-DC1</strain>
    </source>
</reference>
<dbReference type="CDD" id="cd22335">
    <property type="entry name" value="MspjI-like"/>
    <property type="match status" value="1"/>
</dbReference>
<dbReference type="InterPro" id="IPR041409">
    <property type="entry name" value="RE_AspBHI_N"/>
</dbReference>
<dbReference type="Gene3D" id="2.30.280.20">
    <property type="match status" value="1"/>
</dbReference>
<sequence length="431" mass="49125">MEIGKIYRYSSQALKKDPSLPVVDGLPNYFYYTNDPKSMTQLIFQRGIHSIQEVAGSDGLVRRPAIIISSSPHKVGTEQTPWEDSYDSDYGYVCYYGDNKSNTMRPEETAGNKLLLEAFKLHSSPKEEDRRLATPIIFFNRVPFDGRSKGNLLFQGFGIVERAELVTQYDSNGNYFTNYVFDLCVFSLQKENEDFSWQWINARRDKDLGFGETLKLAPESWRKWIKRGSRHLHEVRRKVSALSIVKTHDQQPSAGTKEEKILTQIYNYYQSSRHSFELLALRVTEYIFEESGSELTHGWVTQKSSDGGVDFVTRLDIGQGLAGTKLVVLGQAKCETPNKPTNGQNIARTVARLKRGWIGVYVTTSYFSASVQQEVIDDQYPIILVNGLKVAETVGKILYAEGMILQNYLKELDDQYDVLVKARRPDEILTI</sequence>
<dbReference type="GO" id="GO:0004519">
    <property type="term" value="F:endonuclease activity"/>
    <property type="evidence" value="ECO:0007669"/>
    <property type="project" value="InterPro"/>
</dbReference>
<dbReference type="STRING" id="756499.Desde_0541"/>
<dbReference type="GO" id="GO:0009307">
    <property type="term" value="P:DNA restriction-modification system"/>
    <property type="evidence" value="ECO:0007669"/>
    <property type="project" value="InterPro"/>
</dbReference>
<dbReference type="Pfam" id="PF04471">
    <property type="entry name" value="Mrr_cat"/>
    <property type="match status" value="1"/>
</dbReference>
<evidence type="ECO:0000259" key="1">
    <source>
        <dbReference type="Pfam" id="PF04471"/>
    </source>
</evidence>
<accession>I4A4W5</accession>
<evidence type="ECO:0008006" key="5">
    <source>
        <dbReference type="Google" id="ProtNLM"/>
    </source>
</evidence>
<dbReference type="REBASE" id="43352">
    <property type="entry name" value="Dde51507I"/>
</dbReference>
<dbReference type="GO" id="GO:0003677">
    <property type="term" value="F:DNA binding"/>
    <property type="evidence" value="ECO:0007669"/>
    <property type="project" value="InterPro"/>
</dbReference>